<proteinExistence type="predicted"/>
<sequence length="230" mass="25693">MILPFDECGAPGDITFTGLMQELPTHLFETLQALLDTGMDTGRFTESWTTFQAEIALEVLFWGKPASKYDSVLAANQGPATDRERSVTWQRGILGLAPINSATMEDTPPPLLYWTGDEKQKARISRMFAFETAYPIAGKLLLRIILSDLLQNDNFSLEAYTRNEPPHFGHCTGMISNGQLVELLIKVKMFSYPCTYGRAAALLEASGKPERTECHGCKQCWSVWLEYASI</sequence>
<keyword evidence="2" id="KW-1185">Reference proteome</keyword>
<gene>
    <name evidence="1" type="ORF">DPEC_G00331420</name>
</gene>
<dbReference type="EMBL" id="CM055759">
    <property type="protein sequence ID" value="KAJ7987903.1"/>
    <property type="molecule type" value="Genomic_DNA"/>
</dbReference>
<comment type="caution">
    <text evidence="1">The sequence shown here is derived from an EMBL/GenBank/DDBJ whole genome shotgun (WGS) entry which is preliminary data.</text>
</comment>
<organism evidence="1 2">
    <name type="scientific">Dallia pectoralis</name>
    <name type="common">Alaska blackfish</name>
    <dbReference type="NCBI Taxonomy" id="75939"/>
    <lineage>
        <taxon>Eukaryota</taxon>
        <taxon>Metazoa</taxon>
        <taxon>Chordata</taxon>
        <taxon>Craniata</taxon>
        <taxon>Vertebrata</taxon>
        <taxon>Euteleostomi</taxon>
        <taxon>Actinopterygii</taxon>
        <taxon>Neopterygii</taxon>
        <taxon>Teleostei</taxon>
        <taxon>Protacanthopterygii</taxon>
        <taxon>Esociformes</taxon>
        <taxon>Umbridae</taxon>
        <taxon>Dallia</taxon>
    </lineage>
</organism>
<protein>
    <submittedName>
        <fullName evidence="1">Uncharacterized protein</fullName>
    </submittedName>
</protein>
<evidence type="ECO:0000313" key="1">
    <source>
        <dbReference type="EMBL" id="KAJ7987903.1"/>
    </source>
</evidence>
<reference evidence="1" key="1">
    <citation type="submission" date="2021-05" db="EMBL/GenBank/DDBJ databases">
        <authorList>
            <person name="Pan Q."/>
            <person name="Jouanno E."/>
            <person name="Zahm M."/>
            <person name="Klopp C."/>
            <person name="Cabau C."/>
            <person name="Louis A."/>
            <person name="Berthelot C."/>
            <person name="Parey E."/>
            <person name="Roest Crollius H."/>
            <person name="Montfort J."/>
            <person name="Robinson-Rechavi M."/>
            <person name="Bouchez O."/>
            <person name="Lampietro C."/>
            <person name="Lopez Roques C."/>
            <person name="Donnadieu C."/>
            <person name="Postlethwait J."/>
            <person name="Bobe J."/>
            <person name="Dillon D."/>
            <person name="Chandos A."/>
            <person name="von Hippel F."/>
            <person name="Guiguen Y."/>
        </authorList>
    </citation>
    <scope>NUCLEOTIDE SEQUENCE</scope>
    <source>
        <strain evidence="1">YG-Jan2019</strain>
    </source>
</reference>
<accession>A0ACC2F9A5</accession>
<evidence type="ECO:0000313" key="2">
    <source>
        <dbReference type="Proteomes" id="UP001157502"/>
    </source>
</evidence>
<name>A0ACC2F9A5_DALPE</name>
<dbReference type="Proteomes" id="UP001157502">
    <property type="component" value="Chromosome 32"/>
</dbReference>